<evidence type="ECO:0000256" key="2">
    <source>
        <dbReference type="ARBA" id="ARBA00023015"/>
    </source>
</evidence>
<dbReference type="OrthoDB" id="9784272at2"/>
<dbReference type="SUPFAM" id="SSF88659">
    <property type="entry name" value="Sigma3 and sigma4 domains of RNA polymerase sigma factors"/>
    <property type="match status" value="1"/>
</dbReference>
<dbReference type="Gene3D" id="1.10.10.10">
    <property type="entry name" value="Winged helix-like DNA-binding domain superfamily/Winged helix DNA-binding domain"/>
    <property type="match status" value="1"/>
</dbReference>
<dbReference type="Pfam" id="PF08281">
    <property type="entry name" value="Sigma70_r4_2"/>
    <property type="match status" value="1"/>
</dbReference>
<keyword evidence="3" id="KW-0731">Sigma factor</keyword>
<protein>
    <submittedName>
        <fullName evidence="7">Sigma-70 family RNA polymerase sigma factor</fullName>
    </submittedName>
</protein>
<feature type="domain" description="RNA polymerase sigma factor 70 region 4 type 2" evidence="6">
    <location>
        <begin position="118"/>
        <end position="169"/>
    </location>
</feature>
<dbReference type="GO" id="GO:0006352">
    <property type="term" value="P:DNA-templated transcription initiation"/>
    <property type="evidence" value="ECO:0007669"/>
    <property type="project" value="InterPro"/>
</dbReference>
<gene>
    <name evidence="7" type="ORF">E8M01_08645</name>
</gene>
<dbReference type="Gene3D" id="1.10.1740.10">
    <property type="match status" value="1"/>
</dbReference>
<organism evidence="7 8">
    <name type="scientific">Phreatobacter stygius</name>
    <dbReference type="NCBI Taxonomy" id="1940610"/>
    <lineage>
        <taxon>Bacteria</taxon>
        <taxon>Pseudomonadati</taxon>
        <taxon>Pseudomonadota</taxon>
        <taxon>Alphaproteobacteria</taxon>
        <taxon>Hyphomicrobiales</taxon>
        <taxon>Phreatobacteraceae</taxon>
        <taxon>Phreatobacter</taxon>
    </lineage>
</organism>
<comment type="similarity">
    <text evidence="1">Belongs to the sigma-70 factor family. ECF subfamily.</text>
</comment>
<dbReference type="GO" id="GO:0003677">
    <property type="term" value="F:DNA binding"/>
    <property type="evidence" value="ECO:0007669"/>
    <property type="project" value="InterPro"/>
</dbReference>
<keyword evidence="8" id="KW-1185">Reference proteome</keyword>
<evidence type="ECO:0000256" key="3">
    <source>
        <dbReference type="ARBA" id="ARBA00023082"/>
    </source>
</evidence>
<accession>A0A4D7B750</accession>
<keyword evidence="2" id="KW-0805">Transcription regulation</keyword>
<dbReference type="InterPro" id="IPR039425">
    <property type="entry name" value="RNA_pol_sigma-70-like"/>
</dbReference>
<dbReference type="InterPro" id="IPR007627">
    <property type="entry name" value="RNA_pol_sigma70_r2"/>
</dbReference>
<dbReference type="PANTHER" id="PTHR43133:SF62">
    <property type="entry name" value="RNA POLYMERASE SIGMA FACTOR SIGZ"/>
    <property type="match status" value="1"/>
</dbReference>
<dbReference type="EMBL" id="CP039690">
    <property type="protein sequence ID" value="QCI69114.1"/>
    <property type="molecule type" value="Genomic_DNA"/>
</dbReference>
<dbReference type="SUPFAM" id="SSF88946">
    <property type="entry name" value="Sigma2 domain of RNA polymerase sigma factors"/>
    <property type="match status" value="1"/>
</dbReference>
<dbReference type="KEGG" id="pstg:E8M01_08645"/>
<dbReference type="Pfam" id="PF04542">
    <property type="entry name" value="Sigma70_r2"/>
    <property type="match status" value="1"/>
</dbReference>
<dbReference type="InterPro" id="IPR036388">
    <property type="entry name" value="WH-like_DNA-bd_sf"/>
</dbReference>
<dbReference type="InterPro" id="IPR013324">
    <property type="entry name" value="RNA_pol_sigma_r3/r4-like"/>
</dbReference>
<evidence type="ECO:0000313" key="7">
    <source>
        <dbReference type="EMBL" id="QCI69114.1"/>
    </source>
</evidence>
<dbReference type="InterPro" id="IPR013325">
    <property type="entry name" value="RNA_pol_sigma_r2"/>
</dbReference>
<dbReference type="AlphaFoldDB" id="A0A4D7B750"/>
<dbReference type="CDD" id="cd06171">
    <property type="entry name" value="Sigma70_r4"/>
    <property type="match status" value="1"/>
</dbReference>
<dbReference type="InterPro" id="IPR013249">
    <property type="entry name" value="RNA_pol_sigma70_r4_t2"/>
</dbReference>
<dbReference type="Proteomes" id="UP000298781">
    <property type="component" value="Chromosome"/>
</dbReference>
<evidence type="ECO:0000256" key="4">
    <source>
        <dbReference type="ARBA" id="ARBA00023163"/>
    </source>
</evidence>
<name>A0A4D7B750_9HYPH</name>
<evidence type="ECO:0000256" key="1">
    <source>
        <dbReference type="ARBA" id="ARBA00010641"/>
    </source>
</evidence>
<dbReference type="GO" id="GO:0016987">
    <property type="term" value="F:sigma factor activity"/>
    <property type="evidence" value="ECO:0007669"/>
    <property type="project" value="UniProtKB-KW"/>
</dbReference>
<dbReference type="PANTHER" id="PTHR43133">
    <property type="entry name" value="RNA POLYMERASE ECF-TYPE SIGMA FACTO"/>
    <property type="match status" value="1"/>
</dbReference>
<feature type="domain" description="RNA polymerase sigma-70 region 2" evidence="5">
    <location>
        <begin position="20"/>
        <end position="87"/>
    </location>
</feature>
<dbReference type="NCBIfam" id="TIGR02937">
    <property type="entry name" value="sigma70-ECF"/>
    <property type="match status" value="1"/>
</dbReference>
<evidence type="ECO:0000259" key="5">
    <source>
        <dbReference type="Pfam" id="PF04542"/>
    </source>
</evidence>
<proteinExistence type="inferred from homology"/>
<evidence type="ECO:0000259" key="6">
    <source>
        <dbReference type="Pfam" id="PF08281"/>
    </source>
</evidence>
<sequence>MADLVDAVARKRDRQAFSALFDHFAPRLIAHLMRLGADPATAEELTQEAMTTLWHKASLFDRSKSSVATWLYRVARNRRIDVLRRDRSDCIDINEPMLMPSAEPDMDDAISLAHREETVRAALAHLPEEQLSLVRLAFFEGMSHSEIAGQLHLPLGTVKSRIRLAFTRLRRTLEASGIRQEA</sequence>
<keyword evidence="4" id="KW-0804">Transcription</keyword>
<dbReference type="InterPro" id="IPR014284">
    <property type="entry name" value="RNA_pol_sigma-70_dom"/>
</dbReference>
<evidence type="ECO:0000313" key="8">
    <source>
        <dbReference type="Proteomes" id="UP000298781"/>
    </source>
</evidence>
<reference evidence="7 8" key="1">
    <citation type="submission" date="2019-04" db="EMBL/GenBank/DDBJ databases">
        <title>Phreatobacter aquaticus sp. nov.</title>
        <authorList>
            <person name="Choi A."/>
        </authorList>
    </citation>
    <scope>NUCLEOTIDE SEQUENCE [LARGE SCALE GENOMIC DNA]</scope>
    <source>
        <strain evidence="7 8">KCTC 52518</strain>
    </source>
</reference>